<keyword evidence="3" id="KW-0812">Transmembrane</keyword>
<feature type="transmembrane region" description="Helical" evidence="3">
    <location>
        <begin position="60"/>
        <end position="77"/>
    </location>
</feature>
<dbReference type="InterPro" id="IPR048254">
    <property type="entry name" value="CDP_ALCOHOL_P_TRANSF_CS"/>
</dbReference>
<feature type="transmembrane region" description="Helical" evidence="3">
    <location>
        <begin position="126"/>
        <end position="144"/>
    </location>
</feature>
<proteinExistence type="inferred from homology"/>
<organism evidence="4 5">
    <name type="scientific">Chloracidobacterium validum</name>
    <dbReference type="NCBI Taxonomy" id="2821543"/>
    <lineage>
        <taxon>Bacteria</taxon>
        <taxon>Pseudomonadati</taxon>
        <taxon>Acidobacteriota</taxon>
        <taxon>Terriglobia</taxon>
        <taxon>Terriglobales</taxon>
        <taxon>Acidobacteriaceae</taxon>
        <taxon>Chloracidobacterium</taxon>
    </lineage>
</organism>
<keyword evidence="3" id="KW-1133">Transmembrane helix</keyword>
<name>A0ABX8BAB8_9BACT</name>
<comment type="similarity">
    <text evidence="2">Belongs to the CDP-alcohol phosphatidyltransferase class-I family.</text>
</comment>
<reference evidence="4 5" key="1">
    <citation type="submission" date="2021-03" db="EMBL/GenBank/DDBJ databases">
        <title>Genomic and phenotypic characterization of Chloracidobacterium isolates provides evidence for multiple species.</title>
        <authorList>
            <person name="Saini M.K."/>
            <person name="Costas A.M.G."/>
            <person name="Tank M."/>
            <person name="Bryant D.A."/>
        </authorList>
    </citation>
    <scope>NUCLEOTIDE SEQUENCE [LARGE SCALE GENOMIC DNA]</scope>
    <source>
        <strain evidence="4 5">BV2-C</strain>
    </source>
</reference>
<evidence type="ECO:0000256" key="2">
    <source>
        <dbReference type="RuleBase" id="RU003750"/>
    </source>
</evidence>
<gene>
    <name evidence="4" type="ORF">J8C06_02665</name>
</gene>
<feature type="transmembrane region" description="Helical" evidence="3">
    <location>
        <begin position="204"/>
        <end position="226"/>
    </location>
</feature>
<evidence type="ECO:0000313" key="4">
    <source>
        <dbReference type="EMBL" id="QUW03362.1"/>
    </source>
</evidence>
<accession>A0ABX8BAB8</accession>
<evidence type="ECO:0000256" key="1">
    <source>
        <dbReference type="ARBA" id="ARBA00022679"/>
    </source>
</evidence>
<keyword evidence="5" id="KW-1185">Reference proteome</keyword>
<protein>
    <submittedName>
        <fullName evidence="4">Phosphatidylcholine/phosphatidylserine synthase</fullName>
    </submittedName>
</protein>
<dbReference type="EMBL" id="CP072648">
    <property type="protein sequence ID" value="QUW03362.1"/>
    <property type="molecule type" value="Genomic_DNA"/>
</dbReference>
<dbReference type="RefSeq" id="WP_211429253.1">
    <property type="nucleotide sequence ID" value="NZ_CP072648.1"/>
</dbReference>
<dbReference type="InterPro" id="IPR000462">
    <property type="entry name" value="CDP-OH_P_trans"/>
</dbReference>
<feature type="transmembrane region" description="Helical" evidence="3">
    <location>
        <begin position="246"/>
        <end position="274"/>
    </location>
</feature>
<feature type="transmembrane region" description="Helical" evidence="3">
    <location>
        <begin position="20"/>
        <end position="40"/>
    </location>
</feature>
<keyword evidence="1 2" id="KW-0808">Transferase</keyword>
<feature type="transmembrane region" description="Helical" evidence="3">
    <location>
        <begin position="165"/>
        <end position="184"/>
    </location>
</feature>
<dbReference type="Proteomes" id="UP000676506">
    <property type="component" value="Chromosome 1"/>
</dbReference>
<dbReference type="InterPro" id="IPR043130">
    <property type="entry name" value="CDP-OH_PTrfase_TM_dom"/>
</dbReference>
<dbReference type="Gene3D" id="1.20.120.1760">
    <property type="match status" value="1"/>
</dbReference>
<sequence>MNRDTEAKQRLTRRRLRKGVYVLPSFITCINIYMGFYAVVESVKGYKYIALNDPETATRHFDIAALCIGWSVLCDFLDGRIARLMKATSDFGVQLDSLADVLSFGIAPAVLLYTWGFSGIPAFQKLAWGAAFIHLICCALRLARFNVQASKPLPVETNAKTAKRFFVGLPTPAAAGLLAAIVHFTPLPVVYQETYYRMFGQEFVITPVEWAIGLFALAVTLALLMVSTLRFNSFKDLGPYAQRPQVVLLSLGLLIFFVYNYSEWTLLILAILYAGQGPAGKLAGLFRRKATPTTTPASAETVQ</sequence>
<evidence type="ECO:0000313" key="5">
    <source>
        <dbReference type="Proteomes" id="UP000676506"/>
    </source>
</evidence>
<keyword evidence="3" id="KW-0472">Membrane</keyword>
<dbReference type="Pfam" id="PF01066">
    <property type="entry name" value="CDP-OH_P_transf"/>
    <property type="match status" value="1"/>
</dbReference>
<feature type="transmembrane region" description="Helical" evidence="3">
    <location>
        <begin position="98"/>
        <end position="120"/>
    </location>
</feature>
<evidence type="ECO:0000256" key="3">
    <source>
        <dbReference type="SAM" id="Phobius"/>
    </source>
</evidence>
<dbReference type="PROSITE" id="PS00379">
    <property type="entry name" value="CDP_ALCOHOL_P_TRANSF"/>
    <property type="match status" value="1"/>
</dbReference>